<dbReference type="PANTHER" id="PTHR11365">
    <property type="entry name" value="5-OXOPROLINASE RELATED"/>
    <property type="match status" value="1"/>
</dbReference>
<accession>A0ABX0JLP3</accession>
<dbReference type="SUPFAM" id="SSF53067">
    <property type="entry name" value="Actin-like ATPase domain"/>
    <property type="match status" value="1"/>
</dbReference>
<comment type="caution">
    <text evidence="3">The sequence shown here is derived from an EMBL/GenBank/DDBJ whole genome shotgun (WGS) entry which is preliminary data.</text>
</comment>
<protein>
    <submittedName>
        <fullName evidence="3">Hydantoinase/oxoprolinase family protein</fullName>
    </submittedName>
</protein>
<feature type="domain" description="Hydantoinase/oxoprolinase N-terminal" evidence="2">
    <location>
        <begin position="13"/>
        <end position="190"/>
    </location>
</feature>
<proteinExistence type="predicted"/>
<dbReference type="InterPro" id="IPR043129">
    <property type="entry name" value="ATPase_NBD"/>
</dbReference>
<dbReference type="Pfam" id="PF05378">
    <property type="entry name" value="Hydant_A_N"/>
    <property type="match status" value="1"/>
</dbReference>
<dbReference type="InterPro" id="IPR008040">
    <property type="entry name" value="Hydant_A_N"/>
</dbReference>
<dbReference type="PANTHER" id="PTHR11365:SF23">
    <property type="entry name" value="HYPOTHETICAL 5-OXOPROLINASE (EUROFUNG)-RELATED"/>
    <property type="match status" value="1"/>
</dbReference>
<dbReference type="InterPro" id="IPR002821">
    <property type="entry name" value="Hydantoinase_A"/>
</dbReference>
<dbReference type="Pfam" id="PF01968">
    <property type="entry name" value="Hydantoinase_A"/>
    <property type="match status" value="1"/>
</dbReference>
<evidence type="ECO:0000259" key="2">
    <source>
        <dbReference type="Pfam" id="PF05378"/>
    </source>
</evidence>
<dbReference type="RefSeq" id="WP_173582531.1">
    <property type="nucleotide sequence ID" value="NZ_WOTB01000005.1"/>
</dbReference>
<reference evidence="3 4" key="1">
    <citation type="journal article" date="2020" name="Int. J. Syst. Evol. Microbiol.">
        <title>Novel acetic acid bacteria from cider fermentations: Acetobacter conturbans sp. nov. and Acetobacter fallax sp. nov.</title>
        <authorList>
            <person name="Sombolestani A.S."/>
            <person name="Cleenwerck I."/>
            <person name="Cnockaert M."/>
            <person name="Borremans W."/>
            <person name="Wieme A.D."/>
            <person name="De Vuyst L."/>
            <person name="Vandamme P."/>
        </authorList>
    </citation>
    <scope>NUCLEOTIDE SEQUENCE [LARGE SCALE GENOMIC DNA]</scope>
    <source>
        <strain evidence="3 4">LMG 30640</strain>
    </source>
</reference>
<dbReference type="Proteomes" id="UP000635278">
    <property type="component" value="Unassembled WGS sequence"/>
</dbReference>
<name>A0ABX0JLP3_9PROT</name>
<evidence type="ECO:0000313" key="3">
    <source>
        <dbReference type="EMBL" id="NHN84152.1"/>
    </source>
</evidence>
<gene>
    <name evidence="3" type="ORF">GOB93_05770</name>
</gene>
<dbReference type="EMBL" id="WOTB01000005">
    <property type="protein sequence ID" value="NHN84152.1"/>
    <property type="molecule type" value="Genomic_DNA"/>
</dbReference>
<dbReference type="InterPro" id="IPR045079">
    <property type="entry name" value="Oxoprolinase-like"/>
</dbReference>
<keyword evidence="4" id="KW-1185">Reference proteome</keyword>
<evidence type="ECO:0000259" key="1">
    <source>
        <dbReference type="Pfam" id="PF01968"/>
    </source>
</evidence>
<organism evidence="3 4">
    <name type="scientific">Acetobacter musti</name>
    <dbReference type="NCBI Taxonomy" id="864732"/>
    <lineage>
        <taxon>Bacteria</taxon>
        <taxon>Pseudomonadati</taxon>
        <taxon>Pseudomonadota</taxon>
        <taxon>Alphaproteobacteria</taxon>
        <taxon>Acetobacterales</taxon>
        <taxon>Acetobacteraceae</taxon>
        <taxon>Acetobacter</taxon>
    </lineage>
</organism>
<feature type="domain" description="Hydantoinase A/oxoprolinase" evidence="1">
    <location>
        <begin position="212"/>
        <end position="496"/>
    </location>
</feature>
<evidence type="ECO:0000313" key="4">
    <source>
        <dbReference type="Proteomes" id="UP000635278"/>
    </source>
</evidence>
<sequence>MSSTDPVSSVVSVAVDIGGTFTDITVQDRQGQAWTAKTPSTPGDPSEAFLLGVSQALSKAGIPSHDVRRVLHGTTIATNMILENKAVATALVTTRGFRHVLEIGRQDIPRKANLYTWIKPARPVPPAHVFEVSERLSAEGNVLIELDEESVREAGRACLSAGVRSVAVCLLHAFAQPVHERRVVGILTDMLPGVTITASSDILPVVREYERSLATVINAQVMPGVSSYVRRLEERLTGYGIAAPLLLMKSNGGVASGGSICRSPATTALSGPAAGVVGARAVAMAAGFSDIITVDIGGTSADICLMKDGAIRLTQHGRIGEWPLPLPMVDMVTIGAGGGSLARVTPDGVLAVGPESAGSVPGPAAYRRGGTQATVTDAHVVLGHLPSLLGGGMDIDVQAARKAIADTVANPLGLEPGEAARGILAIANNAMVGAIRVVSVERGYDPRDFVLVPFGGAGPLHGCALAELVGIRTVLIPPSPGVLCAQGLLAADLRAEFSRGLRATGTPDAVMVEQSFTAAETDATTWFTEEGVPDARREMSRVALMRYAGQGVELTVPWPGTMAQAAETFAAEHRALYGFDLPDATVELVSLRVEAVGRLGGAITRSLPPGQGARATGMQTVLFASEPLETPVYDRTMLGAGDTFEGPAIVTQLDATTLVPPGWHAVMDESGSLILRHKIKESR</sequence>